<keyword evidence="1" id="KW-1133">Transmembrane helix</keyword>
<reference evidence="3" key="1">
    <citation type="journal article" date="2016" name="Nature">
        <title>Genome evolution in the allotetraploid frog Xenopus laevis.</title>
        <authorList>
            <person name="Session A.M."/>
            <person name="Uno Y."/>
            <person name="Kwon T."/>
            <person name="Chapman J.A."/>
            <person name="Toyoda A."/>
            <person name="Takahashi S."/>
            <person name="Fukui A."/>
            <person name="Hikosaka A."/>
            <person name="Suzuki A."/>
            <person name="Kondo M."/>
            <person name="van Heeringen S.J."/>
            <person name="Quigley I."/>
            <person name="Heinz S."/>
            <person name="Ogino H."/>
            <person name="Ochi H."/>
            <person name="Hellsten U."/>
            <person name="Lyons J.B."/>
            <person name="Simakov O."/>
            <person name="Putnam N."/>
            <person name="Stites J."/>
            <person name="Kuroki Y."/>
            <person name="Tanaka T."/>
            <person name="Michiue T."/>
            <person name="Watanabe M."/>
            <person name="Bogdanovic O."/>
            <person name="Lister R."/>
            <person name="Georgiou G."/>
            <person name="Paranjpe S.S."/>
            <person name="van Kruijsbergen I."/>
            <person name="Shu S."/>
            <person name="Carlson J."/>
            <person name="Kinoshita T."/>
            <person name="Ohta Y."/>
            <person name="Mawaribuchi S."/>
            <person name="Jenkins J."/>
            <person name="Grimwood J."/>
            <person name="Schmutz J."/>
            <person name="Mitros T."/>
            <person name="Mozaffari S.V."/>
            <person name="Suzuki Y."/>
            <person name="Haramoto Y."/>
            <person name="Yamamoto T.S."/>
            <person name="Takagi C."/>
            <person name="Heald R."/>
            <person name="Miller K."/>
            <person name="Haudenschild C."/>
            <person name="Kitzman J."/>
            <person name="Nakayama T."/>
            <person name="Izutsu Y."/>
            <person name="Robert J."/>
            <person name="Fortriede J."/>
            <person name="Burns K."/>
            <person name="Lotay V."/>
            <person name="Karimi K."/>
            <person name="Yasuoka Y."/>
            <person name="Dichmann D.S."/>
            <person name="Flajnik M.F."/>
            <person name="Houston D.W."/>
            <person name="Shendure J."/>
            <person name="DuPasquier L."/>
            <person name="Vize P.D."/>
            <person name="Zorn A.M."/>
            <person name="Ito M."/>
            <person name="Marcotte E.M."/>
            <person name="Wallingford J.B."/>
            <person name="Ito Y."/>
            <person name="Asashima M."/>
            <person name="Ueno N."/>
            <person name="Matsuda Y."/>
            <person name="Veenstra G.J."/>
            <person name="Fujiyama A."/>
            <person name="Harland R.M."/>
            <person name="Taira M."/>
            <person name="Rokhsar D.S."/>
        </authorList>
    </citation>
    <scope>NUCLEOTIDE SEQUENCE [LARGE SCALE GENOMIC DNA]</scope>
    <source>
        <strain evidence="3">J</strain>
    </source>
</reference>
<proteinExistence type="predicted"/>
<name>A0A974I644_XENLA</name>
<keyword evidence="1" id="KW-0472">Membrane</keyword>
<accession>A0A974I644</accession>
<dbReference type="EMBL" id="CM004466">
    <property type="protein sequence ID" value="OCU02724.1"/>
    <property type="molecule type" value="Genomic_DNA"/>
</dbReference>
<evidence type="ECO:0000313" key="2">
    <source>
        <dbReference type="EMBL" id="OCU02724.1"/>
    </source>
</evidence>
<gene>
    <name evidence="2" type="ORF">XELAEV_18008491mg</name>
</gene>
<keyword evidence="1" id="KW-0812">Transmembrane</keyword>
<dbReference type="PROSITE" id="PS51257">
    <property type="entry name" value="PROKAR_LIPOPROTEIN"/>
    <property type="match status" value="1"/>
</dbReference>
<feature type="transmembrane region" description="Helical" evidence="1">
    <location>
        <begin position="26"/>
        <end position="49"/>
    </location>
</feature>
<dbReference type="AlphaFoldDB" id="A0A974I644"/>
<sequence length="68" mass="7647">MSRKCNLLPQVGAAFLYKTTQPMVLAWVWVGCIYNITILGNMSVLSMVLPHTFQLSLFSLNSPGFFYS</sequence>
<protein>
    <submittedName>
        <fullName evidence="2">Uncharacterized protein</fullName>
    </submittedName>
</protein>
<organism evidence="2 3">
    <name type="scientific">Xenopus laevis</name>
    <name type="common">African clawed frog</name>
    <dbReference type="NCBI Taxonomy" id="8355"/>
    <lineage>
        <taxon>Eukaryota</taxon>
        <taxon>Metazoa</taxon>
        <taxon>Chordata</taxon>
        <taxon>Craniata</taxon>
        <taxon>Vertebrata</taxon>
        <taxon>Euteleostomi</taxon>
        <taxon>Amphibia</taxon>
        <taxon>Batrachia</taxon>
        <taxon>Anura</taxon>
        <taxon>Pipoidea</taxon>
        <taxon>Pipidae</taxon>
        <taxon>Xenopodinae</taxon>
        <taxon>Xenopus</taxon>
        <taxon>Xenopus</taxon>
    </lineage>
</organism>
<dbReference type="Proteomes" id="UP000694892">
    <property type="component" value="Chromosome 1L"/>
</dbReference>
<evidence type="ECO:0000256" key="1">
    <source>
        <dbReference type="SAM" id="Phobius"/>
    </source>
</evidence>
<evidence type="ECO:0000313" key="3">
    <source>
        <dbReference type="Proteomes" id="UP000694892"/>
    </source>
</evidence>